<dbReference type="EMBL" id="CP069102">
    <property type="protein sequence ID" value="QSS49173.1"/>
    <property type="molecule type" value="Genomic_DNA"/>
</dbReference>
<name>A0A8A1L921_AJEC8</name>
<dbReference type="Proteomes" id="UP000663419">
    <property type="component" value="Chromosome 1"/>
</dbReference>
<dbReference type="AlphaFoldDB" id="A0A8A1L921"/>
<accession>A0A8A1L921</accession>
<dbReference type="SUPFAM" id="SSF53474">
    <property type="entry name" value="alpha/beta-Hydrolases"/>
    <property type="match status" value="1"/>
</dbReference>
<sequence>MGRYEGGPGAFLAGEKDGLLPKTMRGMVGMMRKGSAVEFLVVEGAGHLPMVERPERFAELVSGFLTGRRSV</sequence>
<evidence type="ECO:0008006" key="3">
    <source>
        <dbReference type="Google" id="ProtNLM"/>
    </source>
</evidence>
<proteinExistence type="predicted"/>
<evidence type="ECO:0000313" key="1">
    <source>
        <dbReference type="EMBL" id="QSS49173.1"/>
    </source>
</evidence>
<dbReference type="VEuPathDB" id="FungiDB:I7I53_09457"/>
<gene>
    <name evidence="1" type="ORF">I7I53_09457</name>
</gene>
<dbReference type="Gene3D" id="3.40.50.1820">
    <property type="entry name" value="alpha/beta hydrolase"/>
    <property type="match status" value="1"/>
</dbReference>
<organism evidence="1 2">
    <name type="scientific">Ajellomyces capsulatus (strain H88)</name>
    <name type="common">Darling's disease fungus</name>
    <name type="synonym">Histoplasma capsulatum</name>
    <dbReference type="NCBI Taxonomy" id="544711"/>
    <lineage>
        <taxon>Eukaryota</taxon>
        <taxon>Fungi</taxon>
        <taxon>Dikarya</taxon>
        <taxon>Ascomycota</taxon>
        <taxon>Pezizomycotina</taxon>
        <taxon>Eurotiomycetes</taxon>
        <taxon>Eurotiomycetidae</taxon>
        <taxon>Onygenales</taxon>
        <taxon>Ajellomycetaceae</taxon>
        <taxon>Histoplasma</taxon>
    </lineage>
</organism>
<protein>
    <recommendedName>
        <fullName evidence="3">Alpha/beta hydrolase</fullName>
    </recommendedName>
</protein>
<reference evidence="1" key="1">
    <citation type="submission" date="2021-01" db="EMBL/GenBank/DDBJ databases">
        <title>Chromosome-level genome assembly of a human fungal pathogen reveals clustering of transcriptionally co-regulated genes.</title>
        <authorList>
            <person name="Voorhies M."/>
            <person name="Cohen S."/>
            <person name="Shea T.P."/>
            <person name="Petrus S."/>
            <person name="Munoz J.F."/>
            <person name="Poplawski S."/>
            <person name="Goldman W.E."/>
            <person name="Michael T."/>
            <person name="Cuomo C.A."/>
            <person name="Sil A."/>
            <person name="Beyhan S."/>
        </authorList>
    </citation>
    <scope>NUCLEOTIDE SEQUENCE</scope>
    <source>
        <strain evidence="1">H88</strain>
    </source>
</reference>
<evidence type="ECO:0000313" key="2">
    <source>
        <dbReference type="Proteomes" id="UP000663419"/>
    </source>
</evidence>
<dbReference type="InterPro" id="IPR029058">
    <property type="entry name" value="AB_hydrolase_fold"/>
</dbReference>